<comment type="caution">
    <text evidence="3">The sequence shown here is derived from an EMBL/GenBank/DDBJ whole genome shotgun (WGS) entry which is preliminary data.</text>
</comment>
<dbReference type="RefSeq" id="WP_126545992.1">
    <property type="nucleotide sequence ID" value="NZ_RXRX01000012.1"/>
</dbReference>
<dbReference type="PANTHER" id="PTHR34047:SF8">
    <property type="entry name" value="PROTEIN YKFC"/>
    <property type="match status" value="1"/>
</dbReference>
<evidence type="ECO:0000256" key="1">
    <source>
        <dbReference type="ARBA" id="ARBA00034120"/>
    </source>
</evidence>
<dbReference type="SUPFAM" id="SSF56672">
    <property type="entry name" value="DNA/RNA polymerases"/>
    <property type="match status" value="1"/>
</dbReference>
<proteinExistence type="inferred from homology"/>
<reference evidence="3 4" key="1">
    <citation type="submission" date="2018-12" db="EMBL/GenBank/DDBJ databases">
        <title>The Batch Genome Submission of Enterobacter spp. strains.</title>
        <authorList>
            <person name="Wei L."/>
            <person name="Wu W."/>
            <person name="Lin J."/>
            <person name="Zhang X."/>
            <person name="Feng Y."/>
            <person name="Zong Z."/>
        </authorList>
    </citation>
    <scope>NUCLEOTIDE SEQUENCE [LARGE SCALE GENOMIC DNA]</scope>
    <source>
        <strain evidence="3 4">WCHEM090044</strain>
    </source>
</reference>
<dbReference type="InterPro" id="IPR000477">
    <property type="entry name" value="RT_dom"/>
</dbReference>
<evidence type="ECO:0000313" key="3">
    <source>
        <dbReference type="EMBL" id="RTN21484.1"/>
    </source>
</evidence>
<dbReference type="EMBL" id="RXRX01000012">
    <property type="protein sequence ID" value="RTN21484.1"/>
    <property type="molecule type" value="Genomic_DNA"/>
</dbReference>
<dbReference type="PROSITE" id="PS50878">
    <property type="entry name" value="RT_POL"/>
    <property type="match status" value="1"/>
</dbReference>
<comment type="similarity">
    <text evidence="1">Belongs to the bacterial reverse transcriptase family.</text>
</comment>
<evidence type="ECO:0000313" key="4">
    <source>
        <dbReference type="Proteomes" id="UP000278241"/>
    </source>
</evidence>
<feature type="domain" description="Reverse transcriptase" evidence="2">
    <location>
        <begin position="77"/>
        <end position="309"/>
    </location>
</feature>
<gene>
    <name evidence="3" type="ORF">EKN94_18380</name>
</gene>
<protein>
    <submittedName>
        <fullName evidence="3">RNA-dependent DNA polymerase</fullName>
    </submittedName>
</protein>
<sequence>MDLQKKILQYISDEAKDLTLTHHVYHNALHIENLRKKERSLNPINLRVLSKPQYWSDDKKFNPFYVKKHSKAIAHSISKKITARTYEPFPVAVNKIAKPSGGFREVSIYQIPDAAISKLFYHRLLSKNKHRFSSFSYAYRDDRNVHFAIQDISVELSQNSRVFVAEFDFSKFFDMISHDYLFRQFKENGFFITAEERSVVEAFLKGREKGIPQGTSISLFLANLACWKLDKSLEKEGLQFARYADDTIVWSQDYTKITKAFDIITSFSAEVGVSLNQEKSEGISILCSKGMPSEFSKSKEFVEFLGYSISVDKISIKEGSVVKIKREISYILYKHLIQPLMSTPLKALKIPANSKDEALLSAMCEIRRYLYGDLSEDMISAYLSGRSNRIFFKGVMSFYPLINDVGQMKSLDGWLSNAVYKAVQKRSKLLTSHRQPRHTMFPFNATQKELIDGCKKARVNKMKLLKIPSFLTIYHAMKRGLEEYGVIGVTNKNNQDYNYS</sequence>
<organism evidence="3 4">
    <name type="scientific">Enterobacter quasimori</name>
    <dbReference type="NCBI Taxonomy" id="2838947"/>
    <lineage>
        <taxon>Bacteria</taxon>
        <taxon>Pseudomonadati</taxon>
        <taxon>Pseudomonadota</taxon>
        <taxon>Gammaproteobacteria</taxon>
        <taxon>Enterobacterales</taxon>
        <taxon>Enterobacteriaceae</taxon>
        <taxon>Enterobacter</taxon>
    </lineage>
</organism>
<dbReference type="InterPro" id="IPR051083">
    <property type="entry name" value="GrpII_Intron_Splice-Mob/Def"/>
</dbReference>
<dbReference type="PANTHER" id="PTHR34047">
    <property type="entry name" value="NUCLEAR INTRON MATURASE 1, MITOCHONDRIAL-RELATED"/>
    <property type="match status" value="1"/>
</dbReference>
<dbReference type="Pfam" id="PF00078">
    <property type="entry name" value="RVT_1"/>
    <property type="match status" value="1"/>
</dbReference>
<accession>A0ABY0ANW0</accession>
<keyword evidence="4" id="KW-1185">Reference proteome</keyword>
<dbReference type="InterPro" id="IPR043502">
    <property type="entry name" value="DNA/RNA_pol_sf"/>
</dbReference>
<dbReference type="Proteomes" id="UP000278241">
    <property type="component" value="Unassembled WGS sequence"/>
</dbReference>
<name>A0ABY0ANW0_9ENTR</name>
<evidence type="ECO:0000259" key="2">
    <source>
        <dbReference type="PROSITE" id="PS50878"/>
    </source>
</evidence>